<sequence length="89" mass="10193">MDTYDSLFSPERLLNEQVARQVFNILPEHGPVMVIMDRDRNCWPSDSERFAELNIDESFLMELCAKVDDGDEPIITQAEDYSIIAAQLA</sequence>
<name>X0WVU1_9ZZZZ</name>
<dbReference type="EMBL" id="BARS01040349">
    <property type="protein sequence ID" value="GAG34800.1"/>
    <property type="molecule type" value="Genomic_DNA"/>
</dbReference>
<reference evidence="1" key="1">
    <citation type="journal article" date="2014" name="Front. Microbiol.">
        <title>High frequency of phylogenetically diverse reductive dehalogenase-homologous genes in deep subseafloor sedimentary metagenomes.</title>
        <authorList>
            <person name="Kawai M."/>
            <person name="Futagami T."/>
            <person name="Toyoda A."/>
            <person name="Takaki Y."/>
            <person name="Nishi S."/>
            <person name="Hori S."/>
            <person name="Arai W."/>
            <person name="Tsubouchi T."/>
            <person name="Morono Y."/>
            <person name="Uchiyama I."/>
            <person name="Ito T."/>
            <person name="Fujiyama A."/>
            <person name="Inagaki F."/>
            <person name="Takami H."/>
        </authorList>
    </citation>
    <scope>NUCLEOTIDE SEQUENCE</scope>
    <source>
        <strain evidence="1">Expedition CK06-06</strain>
    </source>
</reference>
<comment type="caution">
    <text evidence="1">The sequence shown here is derived from an EMBL/GenBank/DDBJ whole genome shotgun (WGS) entry which is preliminary data.</text>
</comment>
<proteinExistence type="predicted"/>
<gene>
    <name evidence="1" type="ORF">S01H1_61529</name>
</gene>
<protein>
    <submittedName>
        <fullName evidence="1">Uncharacterized protein</fullName>
    </submittedName>
</protein>
<dbReference type="AlphaFoldDB" id="X0WVU1"/>
<feature type="non-terminal residue" evidence="1">
    <location>
        <position position="89"/>
    </location>
</feature>
<accession>X0WVU1</accession>
<organism evidence="1">
    <name type="scientific">marine sediment metagenome</name>
    <dbReference type="NCBI Taxonomy" id="412755"/>
    <lineage>
        <taxon>unclassified sequences</taxon>
        <taxon>metagenomes</taxon>
        <taxon>ecological metagenomes</taxon>
    </lineage>
</organism>
<evidence type="ECO:0000313" key="1">
    <source>
        <dbReference type="EMBL" id="GAG34800.1"/>
    </source>
</evidence>